<accession>A0ABW1YQM2</accession>
<evidence type="ECO:0000313" key="2">
    <source>
        <dbReference type="EMBL" id="MFC6635056.1"/>
    </source>
</evidence>
<name>A0ABW1YQM2_9GAMM</name>
<gene>
    <name evidence="2" type="ORF">ACFQBM_17335</name>
</gene>
<proteinExistence type="predicted"/>
<evidence type="ECO:0000313" key="3">
    <source>
        <dbReference type="Proteomes" id="UP001596425"/>
    </source>
</evidence>
<dbReference type="Proteomes" id="UP001596425">
    <property type="component" value="Unassembled WGS sequence"/>
</dbReference>
<evidence type="ECO:0000256" key="1">
    <source>
        <dbReference type="SAM" id="SignalP"/>
    </source>
</evidence>
<sequence>MRKTLIFLCAFSIAGCVSAPSSVVYRGMTVETFSPAAGCGTLTLDQDCSQVSGATRKVEIHGINLRVSGGSAGKVVLVMSMPKFIPDEKSLEEGSKAIEALFKKEGVNIISTKVIYGSGKIFGVHYTLDGDGYSYLRRLSVESS</sequence>
<organism evidence="2 3">
    <name type="scientific">Microbulbifer taiwanensis</name>
    <dbReference type="NCBI Taxonomy" id="986746"/>
    <lineage>
        <taxon>Bacteria</taxon>
        <taxon>Pseudomonadati</taxon>
        <taxon>Pseudomonadota</taxon>
        <taxon>Gammaproteobacteria</taxon>
        <taxon>Cellvibrionales</taxon>
        <taxon>Microbulbiferaceae</taxon>
        <taxon>Microbulbifer</taxon>
    </lineage>
</organism>
<dbReference type="RefSeq" id="WP_193193296.1">
    <property type="nucleotide sequence ID" value="NZ_JACZFR010000043.1"/>
</dbReference>
<protein>
    <recommendedName>
        <fullName evidence="4">Lipoprotein</fullName>
    </recommendedName>
</protein>
<dbReference type="PROSITE" id="PS51257">
    <property type="entry name" value="PROKAR_LIPOPROTEIN"/>
    <property type="match status" value="1"/>
</dbReference>
<comment type="caution">
    <text evidence="2">The sequence shown here is derived from an EMBL/GenBank/DDBJ whole genome shotgun (WGS) entry which is preliminary data.</text>
</comment>
<feature type="signal peptide" evidence="1">
    <location>
        <begin position="1"/>
        <end position="19"/>
    </location>
</feature>
<feature type="chain" id="PRO_5046950767" description="Lipoprotein" evidence="1">
    <location>
        <begin position="20"/>
        <end position="144"/>
    </location>
</feature>
<keyword evidence="1" id="KW-0732">Signal</keyword>
<keyword evidence="3" id="KW-1185">Reference proteome</keyword>
<reference evidence="3" key="1">
    <citation type="journal article" date="2019" name="Int. J. Syst. Evol. Microbiol.">
        <title>The Global Catalogue of Microorganisms (GCM) 10K type strain sequencing project: providing services to taxonomists for standard genome sequencing and annotation.</title>
        <authorList>
            <consortium name="The Broad Institute Genomics Platform"/>
            <consortium name="The Broad Institute Genome Sequencing Center for Infectious Disease"/>
            <person name="Wu L."/>
            <person name="Ma J."/>
        </authorList>
    </citation>
    <scope>NUCLEOTIDE SEQUENCE [LARGE SCALE GENOMIC DNA]</scope>
    <source>
        <strain evidence="3">CGMCC 1.13718</strain>
    </source>
</reference>
<evidence type="ECO:0008006" key="4">
    <source>
        <dbReference type="Google" id="ProtNLM"/>
    </source>
</evidence>
<dbReference type="EMBL" id="JBHSVR010000001">
    <property type="protein sequence ID" value="MFC6635056.1"/>
    <property type="molecule type" value="Genomic_DNA"/>
</dbReference>